<dbReference type="AlphaFoldDB" id="A0A0D2LAZ7"/>
<dbReference type="InterPro" id="IPR029068">
    <property type="entry name" value="Glyas_Bleomycin-R_OHBP_Dase"/>
</dbReference>
<protein>
    <recommendedName>
        <fullName evidence="2">VOC domain-containing protein</fullName>
    </recommendedName>
</protein>
<dbReference type="PROSITE" id="PS51819">
    <property type="entry name" value="VOC"/>
    <property type="match status" value="1"/>
</dbReference>
<dbReference type="RefSeq" id="XP_013902973.1">
    <property type="nucleotide sequence ID" value="XM_014047519.1"/>
</dbReference>
<keyword evidence="1" id="KW-0479">Metal-binding</keyword>
<evidence type="ECO:0000313" key="4">
    <source>
        <dbReference type="Proteomes" id="UP000054498"/>
    </source>
</evidence>
<dbReference type="SUPFAM" id="SSF54593">
    <property type="entry name" value="Glyoxalase/Bleomycin resistance protein/Dihydroxybiphenyl dioxygenase"/>
    <property type="match status" value="1"/>
</dbReference>
<dbReference type="PANTHER" id="PTHR40280:SF1">
    <property type="entry name" value="VOC DOMAIN-CONTAINING PROTEIN"/>
    <property type="match status" value="1"/>
</dbReference>
<dbReference type="InterPro" id="IPR018146">
    <property type="entry name" value="Glyoxalase_1_CS"/>
</dbReference>
<organism evidence="3 4">
    <name type="scientific">Monoraphidium neglectum</name>
    <dbReference type="NCBI Taxonomy" id="145388"/>
    <lineage>
        <taxon>Eukaryota</taxon>
        <taxon>Viridiplantae</taxon>
        <taxon>Chlorophyta</taxon>
        <taxon>core chlorophytes</taxon>
        <taxon>Chlorophyceae</taxon>
        <taxon>CS clade</taxon>
        <taxon>Sphaeropleales</taxon>
        <taxon>Selenastraceae</taxon>
        <taxon>Monoraphidium</taxon>
    </lineage>
</organism>
<dbReference type="EMBL" id="KK100752">
    <property type="protein sequence ID" value="KIZ03954.1"/>
    <property type="molecule type" value="Genomic_DNA"/>
</dbReference>
<feature type="domain" description="VOC" evidence="2">
    <location>
        <begin position="48"/>
        <end position="167"/>
    </location>
</feature>
<dbReference type="PROSITE" id="PS00934">
    <property type="entry name" value="GLYOXALASE_I_1"/>
    <property type="match status" value="1"/>
</dbReference>
<dbReference type="Gene3D" id="3.10.180.10">
    <property type="entry name" value="2,3-Dihydroxybiphenyl 1,2-Dioxygenase, domain 1"/>
    <property type="match status" value="2"/>
</dbReference>
<reference evidence="3 4" key="1">
    <citation type="journal article" date="2013" name="BMC Genomics">
        <title>Reconstruction of the lipid metabolism for the microalga Monoraphidium neglectum from its genome sequence reveals characteristics suitable for biofuel production.</title>
        <authorList>
            <person name="Bogen C."/>
            <person name="Al-Dilaimi A."/>
            <person name="Albersmeier A."/>
            <person name="Wichmann J."/>
            <person name="Grundmann M."/>
            <person name="Rupp O."/>
            <person name="Lauersen K.J."/>
            <person name="Blifernez-Klassen O."/>
            <person name="Kalinowski J."/>
            <person name="Goesmann A."/>
            <person name="Mussgnug J.H."/>
            <person name="Kruse O."/>
        </authorList>
    </citation>
    <scope>NUCLEOTIDE SEQUENCE [LARGE SCALE GENOMIC DNA]</scope>
    <source>
        <strain evidence="3 4">SAG 48.87</strain>
    </source>
</reference>
<dbReference type="OrthoDB" id="410751at2759"/>
<keyword evidence="4" id="KW-1185">Reference proteome</keyword>
<dbReference type="Pfam" id="PF00903">
    <property type="entry name" value="Glyoxalase"/>
    <property type="match status" value="1"/>
</dbReference>
<gene>
    <name evidence="3" type="ORF">MNEG_4002</name>
</gene>
<dbReference type="PANTHER" id="PTHR40280">
    <property type="entry name" value="BLR6907 PROTEIN"/>
    <property type="match status" value="1"/>
</dbReference>
<dbReference type="InterPro" id="IPR037523">
    <property type="entry name" value="VOC_core"/>
</dbReference>
<dbReference type="GO" id="GO:0004462">
    <property type="term" value="F:lactoylglutathione lyase activity"/>
    <property type="evidence" value="ECO:0007669"/>
    <property type="project" value="InterPro"/>
</dbReference>
<sequence length="341" mass="36360">MAAEAPSRARRVAPPLRALASHATAPAARGGAAGTAAARALDVGNVIALEHINIEVPDLEAARLFYSEGLGFTIDPDTTGAERSGARGLGVVWYNLNRQQLHICRGPEPQRLPAGGAIGLVVHSVERVAAQLEVVQSLLGEVTVAHLGPGVLEVRDPWGSAYIVREAGDATPAALQAGGISEVLLPCHLGAAVAIGRFYERVLGARVDYSAGQASVVVGAGSALVFKEDGSLGQRSDQAVAALHTGWHAAIYVADFSGVFSRVEALGLIDNNHPYRDKCYSIEDALRNKQFRFKDVLALREGGSDDELAKEGLAYVLNHEVRSMHHPRFVRPLYNRQPPRR</sequence>
<dbReference type="GO" id="GO:0046872">
    <property type="term" value="F:metal ion binding"/>
    <property type="evidence" value="ECO:0007669"/>
    <property type="project" value="UniProtKB-KW"/>
</dbReference>
<name>A0A0D2LAZ7_9CHLO</name>
<evidence type="ECO:0000259" key="2">
    <source>
        <dbReference type="PROSITE" id="PS51819"/>
    </source>
</evidence>
<dbReference type="InterPro" id="IPR004360">
    <property type="entry name" value="Glyas_Fos-R_dOase_dom"/>
</dbReference>
<dbReference type="STRING" id="145388.A0A0D2LAZ7"/>
<accession>A0A0D2LAZ7</accession>
<dbReference type="Proteomes" id="UP000054498">
    <property type="component" value="Unassembled WGS sequence"/>
</dbReference>
<proteinExistence type="predicted"/>
<evidence type="ECO:0000256" key="1">
    <source>
        <dbReference type="ARBA" id="ARBA00022723"/>
    </source>
</evidence>
<dbReference type="KEGG" id="mng:MNEG_4002"/>
<dbReference type="GeneID" id="25736880"/>
<evidence type="ECO:0000313" key="3">
    <source>
        <dbReference type="EMBL" id="KIZ03954.1"/>
    </source>
</evidence>